<feature type="compositionally biased region" description="Pro residues" evidence="1">
    <location>
        <begin position="611"/>
        <end position="621"/>
    </location>
</feature>
<dbReference type="InterPro" id="IPR051043">
    <property type="entry name" value="Sulfatase_Mod_Factor_Kinase"/>
</dbReference>
<protein>
    <submittedName>
        <fullName evidence="4">SUMF1/EgtB/PvdO family nonheme iron enzyme</fullName>
    </submittedName>
</protein>
<dbReference type="RefSeq" id="WP_406693692.1">
    <property type="nucleotide sequence ID" value="NZ_CP155447.1"/>
</dbReference>
<feature type="domain" description="Sulfatase-modifying factor enzyme-like" evidence="3">
    <location>
        <begin position="380"/>
        <end position="600"/>
    </location>
</feature>
<keyword evidence="2" id="KW-0472">Membrane</keyword>
<feature type="transmembrane region" description="Helical" evidence="2">
    <location>
        <begin position="174"/>
        <end position="196"/>
    </location>
</feature>
<keyword evidence="2" id="KW-0812">Transmembrane</keyword>
<feature type="compositionally biased region" description="Basic and acidic residues" evidence="1">
    <location>
        <begin position="1"/>
        <end position="14"/>
    </location>
</feature>
<sequence>MAEFEHPRPNRPDDSNADDEVYGLAGDDSVDSDEKTPDPSGVFDDQGEDSRSDQGRSRPLSPSTPPPAPLPRLWKVAPDPQEAKRSKRTDATPVPPAKENEKKTAKTGSTARKPEEGGIERSGRVRTPSEKEKAAKPAPRERKASHEADAPAKKTLVEDTPAFDTYEARQRVRVLLGGVLLVVCVVAGFLTIGPYLPNFSTGDNPGPETPTADSPAPVQAPQALEQEALSLFERARETAQKGDAKLAISLLNRVVASYPNTNAAKEAKEALARPARNLPLFIDRPVVVANPSVAKPLEPKAAPDVVNATAPTAPQGNSAEVAILYPANPAELTPGAPPSPPQETAPPVGRPLPKGFHSRPGTQAHESGWALEIIGDRDGATMVLVPGGEFMMGNDEGDVTERPAHRVSLSTYYIDQHEVSVRQFDLFEKEIGRRMDRVRALAREETIAPTSADSPVVMVSAKEAKDFATWAGKRLPTEAQWEMAARGPDGRIHPWGNNPPEWGKTRKVRQIDPIMTYSDDVSPFGAYDMAGNAWEWTKDWYDSRYFVLVKNQKLSDPTGPAIVPRTFQLAVKGGSKTWTVTKREGMKFEQRLPFLGFRCVLPVEGPGNAFEPPPKPTPPGGNAPGLINTGEAPPPF</sequence>
<dbReference type="InterPro" id="IPR016187">
    <property type="entry name" value="CTDL_fold"/>
</dbReference>
<name>A0AAU7C6W4_9BACT</name>
<dbReference type="Gene3D" id="3.90.1580.10">
    <property type="entry name" value="paralog of FGE (formylglycine-generating enzyme)"/>
    <property type="match status" value="1"/>
</dbReference>
<evidence type="ECO:0000259" key="3">
    <source>
        <dbReference type="Pfam" id="PF03781"/>
    </source>
</evidence>
<feature type="region of interest" description="Disordered" evidence="1">
    <location>
        <begin position="329"/>
        <end position="364"/>
    </location>
</feature>
<feature type="compositionally biased region" description="Basic and acidic residues" evidence="1">
    <location>
        <begin position="112"/>
        <end position="156"/>
    </location>
</feature>
<organism evidence="4">
    <name type="scientific">Singulisphaera sp. Ch08</name>
    <dbReference type="NCBI Taxonomy" id="3120278"/>
    <lineage>
        <taxon>Bacteria</taxon>
        <taxon>Pseudomonadati</taxon>
        <taxon>Planctomycetota</taxon>
        <taxon>Planctomycetia</taxon>
        <taxon>Isosphaerales</taxon>
        <taxon>Isosphaeraceae</taxon>
        <taxon>Singulisphaera</taxon>
    </lineage>
</organism>
<dbReference type="PANTHER" id="PTHR23150">
    <property type="entry name" value="SULFATASE MODIFYING FACTOR 1, 2"/>
    <property type="match status" value="1"/>
</dbReference>
<dbReference type="GO" id="GO:0120147">
    <property type="term" value="F:formylglycine-generating oxidase activity"/>
    <property type="evidence" value="ECO:0007669"/>
    <property type="project" value="TreeGrafter"/>
</dbReference>
<evidence type="ECO:0000256" key="1">
    <source>
        <dbReference type="SAM" id="MobiDB-lite"/>
    </source>
</evidence>
<dbReference type="Pfam" id="PF03781">
    <property type="entry name" value="FGE-sulfatase"/>
    <property type="match status" value="1"/>
</dbReference>
<keyword evidence="2" id="KW-1133">Transmembrane helix</keyword>
<gene>
    <name evidence="4" type="ORF">V5E97_21915</name>
</gene>
<dbReference type="InterPro" id="IPR042095">
    <property type="entry name" value="SUMF_sf"/>
</dbReference>
<dbReference type="PANTHER" id="PTHR23150:SF19">
    <property type="entry name" value="FORMYLGLYCINE-GENERATING ENZYME"/>
    <property type="match status" value="1"/>
</dbReference>
<reference evidence="4" key="1">
    <citation type="submission" date="2024-05" db="EMBL/GenBank/DDBJ databases">
        <title>Planctomycetes of the genus Singulisphaera possess chitinolytic capabilities.</title>
        <authorList>
            <person name="Ivanova A."/>
        </authorList>
    </citation>
    <scope>NUCLEOTIDE SEQUENCE</scope>
    <source>
        <strain evidence="4">Ch08T</strain>
    </source>
</reference>
<feature type="region of interest" description="Disordered" evidence="1">
    <location>
        <begin position="1"/>
        <end position="156"/>
    </location>
</feature>
<dbReference type="AlphaFoldDB" id="A0AAU7C6W4"/>
<dbReference type="SUPFAM" id="SSF56436">
    <property type="entry name" value="C-type lectin-like"/>
    <property type="match status" value="1"/>
</dbReference>
<evidence type="ECO:0000256" key="2">
    <source>
        <dbReference type="SAM" id="Phobius"/>
    </source>
</evidence>
<accession>A0AAU7C6W4</accession>
<evidence type="ECO:0000313" key="4">
    <source>
        <dbReference type="EMBL" id="XBH01009.1"/>
    </source>
</evidence>
<feature type="region of interest" description="Disordered" evidence="1">
    <location>
        <begin position="608"/>
        <end position="636"/>
    </location>
</feature>
<feature type="compositionally biased region" description="Pro residues" evidence="1">
    <location>
        <begin position="335"/>
        <end position="350"/>
    </location>
</feature>
<dbReference type="InterPro" id="IPR005532">
    <property type="entry name" value="SUMF_dom"/>
</dbReference>
<feature type="compositionally biased region" description="Basic and acidic residues" evidence="1">
    <location>
        <begin position="81"/>
        <end position="90"/>
    </location>
</feature>
<proteinExistence type="predicted"/>
<dbReference type="EMBL" id="CP155447">
    <property type="protein sequence ID" value="XBH01009.1"/>
    <property type="molecule type" value="Genomic_DNA"/>
</dbReference>